<dbReference type="Proteomes" id="UP000054408">
    <property type="component" value="Unassembled WGS sequence"/>
</dbReference>
<protein>
    <submittedName>
        <fullName evidence="7">Arl5-family small GTPase</fullName>
    </submittedName>
</protein>
<dbReference type="Pfam" id="PF00025">
    <property type="entry name" value="Arf"/>
    <property type="match status" value="1"/>
</dbReference>
<dbReference type="PANTHER" id="PTHR11711">
    <property type="entry name" value="ADP RIBOSYLATION FACTOR-RELATED"/>
    <property type="match status" value="1"/>
</dbReference>
<dbReference type="GO" id="GO:0003924">
    <property type="term" value="F:GTPase activity"/>
    <property type="evidence" value="ECO:0007669"/>
    <property type="project" value="InterPro"/>
</dbReference>
<keyword evidence="5" id="KW-0479">Metal-binding</keyword>
<sequence>MGMLFSSMWDRLKGGPKQHKIVIIGNANAGKTTTLYKLVLDEAIDTAPTLGSNVEELVYKNIKFVMWDLGGQESLRKTWASYYTSSEAIILVVDSTDRERMHLNREELYSILNSEELRSACILIFANKQDVADALSVSEISRELNLASIKTHPYHIQPCCALSGDGLLEGLDWITANMASG</sequence>
<dbReference type="SMART" id="SM00177">
    <property type="entry name" value="ARF"/>
    <property type="match status" value="1"/>
</dbReference>
<dbReference type="PRINTS" id="PR00328">
    <property type="entry name" value="SAR1GTPBP"/>
</dbReference>
<dbReference type="Gene3D" id="3.40.50.300">
    <property type="entry name" value="P-loop containing nucleotide triphosphate hydrolases"/>
    <property type="match status" value="1"/>
</dbReference>
<evidence type="ECO:0000256" key="6">
    <source>
        <dbReference type="RuleBase" id="RU003925"/>
    </source>
</evidence>
<feature type="binding site" evidence="5">
    <location>
        <position position="32"/>
    </location>
    <ligand>
        <name>Mg(2+)</name>
        <dbReference type="ChEBI" id="CHEBI:18420"/>
    </ligand>
</feature>
<dbReference type="InterPro" id="IPR024156">
    <property type="entry name" value="Small_GTPase_ARF"/>
</dbReference>
<gene>
    <name evidence="7" type="ORF">AMSG_00409</name>
</gene>
<evidence type="ECO:0000256" key="5">
    <source>
        <dbReference type="PIRSR" id="PIRSR606689-2"/>
    </source>
</evidence>
<feature type="binding site" evidence="4">
    <location>
        <begin position="127"/>
        <end position="130"/>
    </location>
    <ligand>
        <name>GTP</name>
        <dbReference type="ChEBI" id="CHEBI:37565"/>
    </ligand>
</feature>
<dbReference type="SMART" id="SM00178">
    <property type="entry name" value="SAR"/>
    <property type="match status" value="1"/>
</dbReference>
<evidence type="ECO:0000256" key="4">
    <source>
        <dbReference type="PIRSR" id="PIRSR606689-1"/>
    </source>
</evidence>
<keyword evidence="2 4" id="KW-0547">Nucleotide-binding</keyword>
<dbReference type="FunFam" id="3.40.50.300:FF:000412">
    <property type="entry name" value="ADP-ribosylation factor 1"/>
    <property type="match status" value="1"/>
</dbReference>
<dbReference type="SUPFAM" id="SSF52540">
    <property type="entry name" value="P-loop containing nucleoside triphosphate hydrolases"/>
    <property type="match status" value="1"/>
</dbReference>
<dbReference type="EMBL" id="GL349434">
    <property type="protein sequence ID" value="KNC48632.1"/>
    <property type="molecule type" value="Genomic_DNA"/>
</dbReference>
<dbReference type="InterPro" id="IPR027417">
    <property type="entry name" value="P-loop_NTPase"/>
</dbReference>
<dbReference type="GeneID" id="25560218"/>
<keyword evidence="5" id="KW-0460">Magnesium</keyword>
<feature type="binding site" evidence="5">
    <location>
        <position position="49"/>
    </location>
    <ligand>
        <name>Mg(2+)</name>
        <dbReference type="ChEBI" id="CHEBI:18420"/>
    </ligand>
</feature>
<dbReference type="GO" id="GO:0030010">
    <property type="term" value="P:establishment of cell polarity"/>
    <property type="evidence" value="ECO:0007669"/>
    <property type="project" value="UniProtKB-ARBA"/>
</dbReference>
<accession>A0A0L0D8E1</accession>
<keyword evidence="8" id="KW-1185">Reference proteome</keyword>
<comment type="similarity">
    <text evidence="1 6">Belongs to the small GTPase superfamily. Arf family.</text>
</comment>
<evidence type="ECO:0000313" key="7">
    <source>
        <dbReference type="EMBL" id="KNC48632.1"/>
    </source>
</evidence>
<dbReference type="OMA" id="FTCWDLG"/>
<dbReference type="OrthoDB" id="2011769at2759"/>
<name>A0A0L0D8E1_THETB</name>
<evidence type="ECO:0000256" key="3">
    <source>
        <dbReference type="ARBA" id="ARBA00023134"/>
    </source>
</evidence>
<dbReference type="AlphaFoldDB" id="A0A0L0D8E1"/>
<dbReference type="RefSeq" id="XP_013762688.1">
    <property type="nucleotide sequence ID" value="XM_013907234.1"/>
</dbReference>
<dbReference type="STRING" id="461836.A0A0L0D8E1"/>
<feature type="binding site" evidence="4">
    <location>
        <begin position="25"/>
        <end position="32"/>
    </location>
    <ligand>
        <name>GTP</name>
        <dbReference type="ChEBI" id="CHEBI:37565"/>
    </ligand>
</feature>
<dbReference type="GO" id="GO:0046872">
    <property type="term" value="F:metal ion binding"/>
    <property type="evidence" value="ECO:0007669"/>
    <property type="project" value="UniProtKB-KW"/>
</dbReference>
<proteinExistence type="inferred from homology"/>
<feature type="binding site" evidence="4">
    <location>
        <position position="71"/>
    </location>
    <ligand>
        <name>GTP</name>
        <dbReference type="ChEBI" id="CHEBI:37565"/>
    </ligand>
</feature>
<evidence type="ECO:0000256" key="1">
    <source>
        <dbReference type="ARBA" id="ARBA00010290"/>
    </source>
</evidence>
<organism evidence="7 8">
    <name type="scientific">Thecamonas trahens ATCC 50062</name>
    <dbReference type="NCBI Taxonomy" id="461836"/>
    <lineage>
        <taxon>Eukaryota</taxon>
        <taxon>Apusozoa</taxon>
        <taxon>Apusomonadida</taxon>
        <taxon>Apusomonadidae</taxon>
        <taxon>Thecamonas</taxon>
    </lineage>
</organism>
<dbReference type="eggNOG" id="KOG0070">
    <property type="taxonomic scope" value="Eukaryota"/>
</dbReference>
<evidence type="ECO:0000256" key="2">
    <source>
        <dbReference type="ARBA" id="ARBA00022741"/>
    </source>
</evidence>
<dbReference type="InterPro" id="IPR006689">
    <property type="entry name" value="Small_GTPase_ARF/SAR"/>
</dbReference>
<dbReference type="InterPro" id="IPR005225">
    <property type="entry name" value="Small_GTP-bd"/>
</dbReference>
<dbReference type="GO" id="GO:0005525">
    <property type="term" value="F:GTP binding"/>
    <property type="evidence" value="ECO:0007669"/>
    <property type="project" value="UniProtKB-KW"/>
</dbReference>
<keyword evidence="3 4" id="KW-0342">GTP-binding</keyword>
<dbReference type="NCBIfam" id="TIGR00231">
    <property type="entry name" value="small_GTP"/>
    <property type="match status" value="1"/>
</dbReference>
<reference evidence="7 8" key="1">
    <citation type="submission" date="2010-05" db="EMBL/GenBank/DDBJ databases">
        <title>The Genome Sequence of Thecamonas trahens ATCC 50062.</title>
        <authorList>
            <consortium name="The Broad Institute Genome Sequencing Platform"/>
            <person name="Russ C."/>
            <person name="Cuomo C."/>
            <person name="Shea T."/>
            <person name="Young S.K."/>
            <person name="Zeng Q."/>
            <person name="Koehrsen M."/>
            <person name="Haas B."/>
            <person name="Borodovsky M."/>
            <person name="Guigo R."/>
            <person name="Alvarado L."/>
            <person name="Berlin A."/>
            <person name="Bochicchio J."/>
            <person name="Borenstein D."/>
            <person name="Chapman S."/>
            <person name="Chen Z."/>
            <person name="Freedman E."/>
            <person name="Gellesch M."/>
            <person name="Goldberg J."/>
            <person name="Griggs A."/>
            <person name="Gujja S."/>
            <person name="Heilman E."/>
            <person name="Heiman D."/>
            <person name="Hepburn T."/>
            <person name="Howarth C."/>
            <person name="Jen D."/>
            <person name="Larson L."/>
            <person name="Mehta T."/>
            <person name="Park D."/>
            <person name="Pearson M."/>
            <person name="Roberts A."/>
            <person name="Saif S."/>
            <person name="Shenoy N."/>
            <person name="Sisk P."/>
            <person name="Stolte C."/>
            <person name="Sykes S."/>
            <person name="Thomson T."/>
            <person name="Walk T."/>
            <person name="White J."/>
            <person name="Yandava C."/>
            <person name="Burger G."/>
            <person name="Gray M.W."/>
            <person name="Holland P.W.H."/>
            <person name="King N."/>
            <person name="Lang F.B.F."/>
            <person name="Roger A.J."/>
            <person name="Ruiz-Trillo I."/>
            <person name="Lander E."/>
            <person name="Nusbaum C."/>
        </authorList>
    </citation>
    <scope>NUCLEOTIDE SEQUENCE [LARGE SCALE GENOMIC DNA]</scope>
    <source>
        <strain evidence="7 8">ATCC 50062</strain>
    </source>
</reference>
<dbReference type="PROSITE" id="PS51417">
    <property type="entry name" value="ARF"/>
    <property type="match status" value="1"/>
</dbReference>
<evidence type="ECO:0000313" key="8">
    <source>
        <dbReference type="Proteomes" id="UP000054408"/>
    </source>
</evidence>